<feature type="compositionally biased region" description="Low complexity" evidence="1">
    <location>
        <begin position="336"/>
        <end position="348"/>
    </location>
</feature>
<evidence type="ECO:0000256" key="2">
    <source>
        <dbReference type="SAM" id="Phobius"/>
    </source>
</evidence>
<accession>S8A2F9</accession>
<evidence type="ECO:0000256" key="1">
    <source>
        <dbReference type="SAM" id="MobiDB-lite"/>
    </source>
</evidence>
<organism evidence="4 5">
    <name type="scientific">Dactylellina haptotyla (strain CBS 200.50)</name>
    <name type="common">Nematode-trapping fungus</name>
    <name type="synonym">Monacrosporium haptotylum</name>
    <dbReference type="NCBI Taxonomy" id="1284197"/>
    <lineage>
        <taxon>Eukaryota</taxon>
        <taxon>Fungi</taxon>
        <taxon>Dikarya</taxon>
        <taxon>Ascomycota</taxon>
        <taxon>Pezizomycotina</taxon>
        <taxon>Orbiliomycetes</taxon>
        <taxon>Orbiliales</taxon>
        <taxon>Orbiliaceae</taxon>
        <taxon>Dactylellina</taxon>
    </lineage>
</organism>
<keyword evidence="2" id="KW-1133">Transmembrane helix</keyword>
<dbReference type="Proteomes" id="UP000015100">
    <property type="component" value="Unassembled WGS sequence"/>
</dbReference>
<feature type="region of interest" description="Disordered" evidence="1">
    <location>
        <begin position="495"/>
        <end position="566"/>
    </location>
</feature>
<feature type="region of interest" description="Disordered" evidence="1">
    <location>
        <begin position="393"/>
        <end position="418"/>
    </location>
</feature>
<gene>
    <name evidence="4" type="ORF">H072_11300</name>
</gene>
<evidence type="ECO:0008006" key="6">
    <source>
        <dbReference type="Google" id="ProtNLM"/>
    </source>
</evidence>
<evidence type="ECO:0000256" key="3">
    <source>
        <dbReference type="SAM" id="SignalP"/>
    </source>
</evidence>
<name>S8A2F9_DACHA</name>
<feature type="region of interest" description="Disordered" evidence="1">
    <location>
        <begin position="329"/>
        <end position="353"/>
    </location>
</feature>
<dbReference type="EMBL" id="AQGS01001182">
    <property type="protein sequence ID" value="EPS35331.1"/>
    <property type="molecule type" value="Genomic_DNA"/>
</dbReference>
<dbReference type="OrthoDB" id="5427790at2759"/>
<dbReference type="OMA" id="NSTHRWH"/>
<feature type="compositionally biased region" description="Basic and acidic residues" evidence="1">
    <location>
        <begin position="546"/>
        <end position="556"/>
    </location>
</feature>
<reference evidence="5" key="2">
    <citation type="submission" date="2013-04" db="EMBL/GenBank/DDBJ databases">
        <title>Genomic mechanisms accounting for the adaptation to parasitism in nematode-trapping fungi.</title>
        <authorList>
            <person name="Ahren D.G."/>
        </authorList>
    </citation>
    <scope>NUCLEOTIDE SEQUENCE [LARGE SCALE GENOMIC DNA]</scope>
    <source>
        <strain evidence="5">CBS 200.50</strain>
    </source>
</reference>
<keyword evidence="5" id="KW-1185">Reference proteome</keyword>
<reference evidence="4 5" key="1">
    <citation type="journal article" date="2013" name="PLoS Genet.">
        <title>Genomic mechanisms accounting for the adaptation to parasitism in nematode-trapping fungi.</title>
        <authorList>
            <person name="Meerupati T."/>
            <person name="Andersson K.M."/>
            <person name="Friman E."/>
            <person name="Kumar D."/>
            <person name="Tunlid A."/>
            <person name="Ahren D."/>
        </authorList>
    </citation>
    <scope>NUCLEOTIDE SEQUENCE [LARGE SCALE GENOMIC DNA]</scope>
    <source>
        <strain evidence="4 5">CBS 200.50</strain>
    </source>
</reference>
<keyword evidence="2" id="KW-0812">Transmembrane</keyword>
<keyword evidence="3" id="KW-0732">Signal</keyword>
<keyword evidence="2" id="KW-0472">Membrane</keyword>
<sequence length="591" mass="62167">MAIIAFLLSTLCTASALIRDIDITPASRIGDLQLPLVESCDCSNNTHRWNSFNSSCFDEESGPVPLTTSSKPNIFARAISNFVGLHRRDGLCSANETTCWVLNCCQPGETCGAINVGCQVSWSTIYSTTITTLWSTVTSWVLPTTSTVDYTTVTVNTTTYITTFNDITLPGAGLDQVIETDVVRTSTLVLSAYTPPAVTTTETITQYEGQPSATIVPRLAARETGNLLPRAEIPRRSAGTSYTTWTVFVTTFFTTSTTATISNSLVEITATLTISSAATRNQTHYETPTGFTTSTMTVTSTSTSYAYGTVDTPTQVYYVTTVPSPVIAGITPSGTEEQSAASSEAVSSPAQGGRKISPGAIAGIVIGVLFALALLALVIGVVFCGFKRRHGSSVASSSRDSFNDPPSPPAAPSPKPAMATISQSEIMIPGRSGGGSQSPVSPMSELFFSGLNMTDDSKYHGAGAGVNNGIILGSGSGSRHSRRGSRGSVVSTILPVPEEDEDADQISPVNAPGSSKRRTSTDRTWGRGYGGRGGYNNTATSAGGSKSREYGGRAEETESPTNPAFRGVITSAYNEGDLVPPHARDHGFRFN</sequence>
<evidence type="ECO:0000313" key="4">
    <source>
        <dbReference type="EMBL" id="EPS35331.1"/>
    </source>
</evidence>
<dbReference type="HOGENOM" id="CLU_504287_0_0_1"/>
<evidence type="ECO:0000313" key="5">
    <source>
        <dbReference type="Proteomes" id="UP000015100"/>
    </source>
</evidence>
<comment type="caution">
    <text evidence="4">The sequence shown here is derived from an EMBL/GenBank/DDBJ whole genome shotgun (WGS) entry which is preliminary data.</text>
</comment>
<feature type="transmembrane region" description="Helical" evidence="2">
    <location>
        <begin position="360"/>
        <end position="386"/>
    </location>
</feature>
<feature type="signal peptide" evidence="3">
    <location>
        <begin position="1"/>
        <end position="16"/>
    </location>
</feature>
<protein>
    <recommendedName>
        <fullName evidence="6">Mid2 domain-containing protein</fullName>
    </recommendedName>
</protein>
<proteinExistence type="predicted"/>
<feature type="compositionally biased region" description="Pro residues" evidence="1">
    <location>
        <begin position="405"/>
        <end position="415"/>
    </location>
</feature>
<dbReference type="AlphaFoldDB" id="S8A2F9"/>
<feature type="chain" id="PRO_5004560157" description="Mid2 domain-containing protein" evidence="3">
    <location>
        <begin position="17"/>
        <end position="591"/>
    </location>
</feature>